<feature type="coiled-coil region" evidence="1">
    <location>
        <begin position="152"/>
        <end position="230"/>
    </location>
</feature>
<feature type="compositionally biased region" description="Polar residues" evidence="2">
    <location>
        <begin position="403"/>
        <end position="412"/>
    </location>
</feature>
<feature type="compositionally biased region" description="Basic and acidic residues" evidence="2">
    <location>
        <begin position="456"/>
        <end position="488"/>
    </location>
</feature>
<feature type="coiled-coil region" evidence="1">
    <location>
        <begin position="260"/>
        <end position="326"/>
    </location>
</feature>
<reference evidence="3" key="1">
    <citation type="submission" date="2023-01" db="EMBL/GenBank/DDBJ databases">
        <title>Genome assembly of the deep-sea coral Lophelia pertusa.</title>
        <authorList>
            <person name="Herrera S."/>
            <person name="Cordes E."/>
        </authorList>
    </citation>
    <scope>NUCLEOTIDE SEQUENCE</scope>
    <source>
        <strain evidence="3">USNM1676648</strain>
        <tissue evidence="3">Polyp</tissue>
    </source>
</reference>
<dbReference type="AlphaFoldDB" id="A0A9X0A650"/>
<dbReference type="PANTHER" id="PTHR37915:SF3">
    <property type="match status" value="1"/>
</dbReference>
<keyword evidence="1" id="KW-0175">Coiled coil</keyword>
<dbReference type="PANTHER" id="PTHR37915">
    <property type="match status" value="1"/>
</dbReference>
<feature type="region of interest" description="Disordered" evidence="2">
    <location>
        <begin position="362"/>
        <end position="585"/>
    </location>
</feature>
<feature type="compositionally biased region" description="Polar residues" evidence="2">
    <location>
        <begin position="738"/>
        <end position="749"/>
    </location>
</feature>
<dbReference type="EMBL" id="MU825397">
    <property type="protein sequence ID" value="KAJ7394113.1"/>
    <property type="molecule type" value="Genomic_DNA"/>
</dbReference>
<comment type="caution">
    <text evidence="3">The sequence shown here is derived from an EMBL/GenBank/DDBJ whole genome shotgun (WGS) entry which is preliminary data.</text>
</comment>
<evidence type="ECO:0000256" key="1">
    <source>
        <dbReference type="SAM" id="Coils"/>
    </source>
</evidence>
<keyword evidence="4" id="KW-1185">Reference proteome</keyword>
<feature type="compositionally biased region" description="Basic and acidic residues" evidence="2">
    <location>
        <begin position="684"/>
        <end position="694"/>
    </location>
</feature>
<feature type="compositionally biased region" description="Low complexity" evidence="2">
    <location>
        <begin position="758"/>
        <end position="770"/>
    </location>
</feature>
<feature type="compositionally biased region" description="Polar residues" evidence="2">
    <location>
        <begin position="438"/>
        <end position="451"/>
    </location>
</feature>
<evidence type="ECO:0000313" key="3">
    <source>
        <dbReference type="EMBL" id="KAJ7394113.1"/>
    </source>
</evidence>
<feature type="region of interest" description="Disordered" evidence="2">
    <location>
        <begin position="684"/>
        <end position="818"/>
    </location>
</feature>
<feature type="compositionally biased region" description="Acidic residues" evidence="2">
    <location>
        <begin position="574"/>
        <end position="583"/>
    </location>
</feature>
<organism evidence="3 4">
    <name type="scientific">Desmophyllum pertusum</name>
    <dbReference type="NCBI Taxonomy" id="174260"/>
    <lineage>
        <taxon>Eukaryota</taxon>
        <taxon>Metazoa</taxon>
        <taxon>Cnidaria</taxon>
        <taxon>Anthozoa</taxon>
        <taxon>Hexacorallia</taxon>
        <taxon>Scleractinia</taxon>
        <taxon>Caryophylliina</taxon>
        <taxon>Caryophylliidae</taxon>
        <taxon>Desmophyllum</taxon>
    </lineage>
</organism>
<evidence type="ECO:0000313" key="4">
    <source>
        <dbReference type="Proteomes" id="UP001163046"/>
    </source>
</evidence>
<protein>
    <submittedName>
        <fullName evidence="3">Uncharacterized protein</fullName>
    </submittedName>
</protein>
<sequence>MLEVEEFSARGDAPALAIIKDNERKKAVRQVVETQEELTRIHERVTRTIDAYELSEQLTGHQLDKKEVERIAEDFIREQATLEFVDDTTQLLIILSDPVAKRKYQQQVAVFIVGFENLCGRRARLLAQLQEFFLQNGRNAEQFDIEPPEFDLEDVGARVREALDKAEKATQRLAKVSKDVIKALEVANPKETKKGKKKLEKSLQQSQQDILSLTEKLIRVQNDLEESEGKMSQMYKSMEMKQVEVERLKVQGEKCKRNDLQRSHKSIQELELSVAHLEDKLERDFERHKKVRDENQKSKDMYEEKVKEQQQYIADLRSELKQHYDEQVKDMVGTHQRELTQIQDNHKVEVNRMQKVLDVARRKSEELKTELSDSSKRSSIAADSGSKRSSLFSPESDGGESPRNLSLKSSAQAVRFLNKGKQLSDAGSGSDQSDSSSTPLNKSSTPTQTSPAVEITQEKTSESPSRKSSLSRKESKHDKRKGSMKEKNSAGTPEKSAKSKSPDKPQAVVEPLGKTGATEDSSENKQGATTESIDNEGTAAVEMVDVGIQSETEDLSDIESSQTARKPSLLQVVPEEEHEDSELDSLTKEHLIRKLEEYKTKARERQKKLEVELAELKNKYMMKTSSLKKQNEEFQENFQKEKEVLLSRIKDAELLKEQAEKEAEQAVLQLEEFLSEQEEMRQLKERALRDKQEEQTMTGLSLYDRNEEETMTSGSLFDKQEQETMTSRSLVNMREEQTMTSMSLGTDQEQQIKDSNRQHSIGSQSSRQSSVHLMDTGTEEPVAGRGLSPRDSGFDGAASSLKFDSRPSSGTAKLEADENALENLNQHCFLLPRDGP</sequence>
<evidence type="ECO:0000256" key="2">
    <source>
        <dbReference type="SAM" id="MobiDB-lite"/>
    </source>
</evidence>
<accession>A0A9X0A650</accession>
<feature type="compositionally biased region" description="Basic and acidic residues" evidence="2">
    <location>
        <begin position="362"/>
        <end position="376"/>
    </location>
</feature>
<proteinExistence type="predicted"/>
<dbReference type="OrthoDB" id="10037468at2759"/>
<gene>
    <name evidence="3" type="ORF">OS493_003791</name>
</gene>
<dbReference type="Proteomes" id="UP001163046">
    <property type="component" value="Unassembled WGS sequence"/>
</dbReference>
<name>A0A9X0A650_9CNID</name>
<feature type="compositionally biased region" description="Low complexity" evidence="2">
    <location>
        <begin position="424"/>
        <end position="437"/>
    </location>
</feature>